<feature type="binding site" evidence="6">
    <location>
        <position position="12"/>
    </location>
    <ligand>
        <name>Mg(2+)</name>
        <dbReference type="ChEBI" id="CHEBI:18420"/>
    </ligand>
</feature>
<dbReference type="InterPro" id="IPR004372">
    <property type="entry name" value="Ac/propionate_kinase"/>
</dbReference>
<dbReference type="GO" id="GO:0005737">
    <property type="term" value="C:cytoplasm"/>
    <property type="evidence" value="ECO:0007669"/>
    <property type="project" value="UniProtKB-SubCell"/>
</dbReference>
<evidence type="ECO:0000256" key="5">
    <source>
        <dbReference type="ARBA" id="ARBA00022840"/>
    </source>
</evidence>
<dbReference type="InterPro" id="IPR000890">
    <property type="entry name" value="Aliphatic_acid_kin_short-chain"/>
</dbReference>
<keyword evidence="3 6" id="KW-0547">Nucleotide-binding</keyword>
<comment type="subunit">
    <text evidence="6">Homodimer.</text>
</comment>
<gene>
    <name evidence="6" type="primary">ackA</name>
    <name evidence="8" type="ORF">KEF85_08185</name>
</gene>
<reference evidence="8" key="1">
    <citation type="submission" date="2021-04" db="EMBL/GenBank/DDBJ databases">
        <title>Draft genome sequence data of methanotrophic Methylovulum sp. strain S1L and Methylomonas sp. strain S2AM isolated from boreal lake water columns.</title>
        <authorList>
            <person name="Rissanen A.J."/>
            <person name="Mangayil R."/>
            <person name="Svenning M.M."/>
            <person name="Khanongnuch R."/>
        </authorList>
    </citation>
    <scope>NUCLEOTIDE SEQUENCE</scope>
    <source>
        <strain evidence="8">S2AM</strain>
    </source>
</reference>
<evidence type="ECO:0000256" key="3">
    <source>
        <dbReference type="ARBA" id="ARBA00022741"/>
    </source>
</evidence>
<evidence type="ECO:0000256" key="4">
    <source>
        <dbReference type="ARBA" id="ARBA00022777"/>
    </source>
</evidence>
<comment type="function">
    <text evidence="6">Catalyzes the formation of acetyl phosphate from acetate and ATP. Can also catalyze the reverse reaction.</text>
</comment>
<comment type="subcellular location">
    <subcellularLocation>
        <location evidence="6">Cytoplasm</location>
    </subcellularLocation>
</comment>
<dbReference type="EC" id="2.7.2.1" evidence="6"/>
<dbReference type="HAMAP" id="MF_00020">
    <property type="entry name" value="Acetate_kinase"/>
    <property type="match status" value="1"/>
</dbReference>
<feature type="binding site" evidence="6">
    <location>
        <position position="19"/>
    </location>
    <ligand>
        <name>ATP</name>
        <dbReference type="ChEBI" id="CHEBI:30616"/>
    </ligand>
</feature>
<comment type="caution">
    <text evidence="6">Lacks conserved residue(s) required for the propagation of feature annotation.</text>
</comment>
<feature type="active site" description="Proton donor/acceptor" evidence="6">
    <location>
        <position position="149"/>
    </location>
</feature>
<evidence type="ECO:0000313" key="8">
    <source>
        <dbReference type="EMBL" id="QWF72408.1"/>
    </source>
</evidence>
<protein>
    <recommendedName>
        <fullName evidence="6">Acetate kinase</fullName>
        <ecNumber evidence="6">2.7.2.1</ecNumber>
    </recommendedName>
    <alternativeName>
        <fullName evidence="6">Acetokinase</fullName>
    </alternativeName>
</protein>
<keyword evidence="6" id="KW-0963">Cytoplasm</keyword>
<dbReference type="InterPro" id="IPR023865">
    <property type="entry name" value="Aliphatic_acid_kinase_CS"/>
</dbReference>
<dbReference type="PANTHER" id="PTHR21060">
    <property type="entry name" value="ACETATE KINASE"/>
    <property type="match status" value="1"/>
</dbReference>
<keyword evidence="4 6" id="KW-0418">Kinase</keyword>
<comment type="cofactor">
    <cofactor evidence="6">
        <name>Mg(2+)</name>
        <dbReference type="ChEBI" id="CHEBI:18420"/>
    </cofactor>
    <cofactor evidence="6">
        <name>Mn(2+)</name>
        <dbReference type="ChEBI" id="CHEBI:29035"/>
    </cofactor>
    <text evidence="6">Mg(2+). Can also accept Mn(2+).</text>
</comment>
<comment type="catalytic activity">
    <reaction evidence="6">
        <text>acetate + ATP = acetyl phosphate + ADP</text>
        <dbReference type="Rhea" id="RHEA:11352"/>
        <dbReference type="ChEBI" id="CHEBI:22191"/>
        <dbReference type="ChEBI" id="CHEBI:30089"/>
        <dbReference type="ChEBI" id="CHEBI:30616"/>
        <dbReference type="ChEBI" id="CHEBI:456216"/>
        <dbReference type="EC" id="2.7.2.1"/>
    </reaction>
</comment>
<dbReference type="GO" id="GO:0008776">
    <property type="term" value="F:acetate kinase activity"/>
    <property type="evidence" value="ECO:0007669"/>
    <property type="project" value="UniProtKB-UniRule"/>
</dbReference>
<name>A0A975RBH1_9GAMM</name>
<dbReference type="PIRSF" id="PIRSF000722">
    <property type="entry name" value="Acetate_prop_kin"/>
    <property type="match status" value="1"/>
</dbReference>
<keyword evidence="9" id="KW-1185">Reference proteome</keyword>
<dbReference type="InterPro" id="IPR043129">
    <property type="entry name" value="ATPase_NBD"/>
</dbReference>
<comment type="pathway">
    <text evidence="6">Metabolic intermediate biosynthesis; acetyl-CoA biosynthesis; acetyl-CoA from acetate: step 1/2.</text>
</comment>
<dbReference type="GO" id="GO:0000287">
    <property type="term" value="F:magnesium ion binding"/>
    <property type="evidence" value="ECO:0007669"/>
    <property type="project" value="UniProtKB-UniRule"/>
</dbReference>
<keyword evidence="6" id="KW-0479">Metal-binding</keyword>
<dbReference type="KEGG" id="mpad:KEF85_08185"/>
<evidence type="ECO:0000256" key="2">
    <source>
        <dbReference type="ARBA" id="ARBA00022679"/>
    </source>
</evidence>
<dbReference type="RefSeq" id="WP_215584856.1">
    <property type="nucleotide sequence ID" value="NZ_CP073754.1"/>
</dbReference>
<keyword evidence="6" id="KW-0460">Magnesium</keyword>
<dbReference type="PRINTS" id="PR00471">
    <property type="entry name" value="ACETATEKNASE"/>
</dbReference>
<dbReference type="Proteomes" id="UP000676649">
    <property type="component" value="Chromosome"/>
</dbReference>
<dbReference type="PROSITE" id="PS01075">
    <property type="entry name" value="ACETATE_KINASE_1"/>
    <property type="match status" value="1"/>
</dbReference>
<evidence type="ECO:0000256" key="6">
    <source>
        <dbReference type="HAMAP-Rule" id="MF_00020"/>
    </source>
</evidence>
<dbReference type="SUPFAM" id="SSF53067">
    <property type="entry name" value="Actin-like ATPase domain"/>
    <property type="match status" value="2"/>
</dbReference>
<dbReference type="PANTHER" id="PTHR21060:SF15">
    <property type="entry name" value="ACETATE KINASE-RELATED"/>
    <property type="match status" value="1"/>
</dbReference>
<dbReference type="AlphaFoldDB" id="A0A975RBH1"/>
<comment type="similarity">
    <text evidence="1 6 7">Belongs to the acetokinase family.</text>
</comment>
<organism evidence="8 9">
    <name type="scientific">Methylomonas paludis</name>
    <dbReference type="NCBI Taxonomy" id="1173101"/>
    <lineage>
        <taxon>Bacteria</taxon>
        <taxon>Pseudomonadati</taxon>
        <taxon>Pseudomonadota</taxon>
        <taxon>Gammaproteobacteria</taxon>
        <taxon>Methylococcales</taxon>
        <taxon>Methylococcaceae</taxon>
        <taxon>Methylomonas</taxon>
    </lineage>
</organism>
<dbReference type="NCBIfam" id="TIGR00016">
    <property type="entry name" value="ackA"/>
    <property type="match status" value="1"/>
</dbReference>
<dbReference type="GO" id="GO:0006083">
    <property type="term" value="P:acetate metabolic process"/>
    <property type="evidence" value="ECO:0007669"/>
    <property type="project" value="TreeGrafter"/>
</dbReference>
<evidence type="ECO:0000256" key="1">
    <source>
        <dbReference type="ARBA" id="ARBA00008748"/>
    </source>
</evidence>
<evidence type="ECO:0000256" key="7">
    <source>
        <dbReference type="RuleBase" id="RU003835"/>
    </source>
</evidence>
<evidence type="ECO:0000313" key="9">
    <source>
        <dbReference type="Proteomes" id="UP000676649"/>
    </source>
</evidence>
<dbReference type="Pfam" id="PF00871">
    <property type="entry name" value="Acetate_kinase"/>
    <property type="match status" value="1"/>
</dbReference>
<dbReference type="GO" id="GO:0005524">
    <property type="term" value="F:ATP binding"/>
    <property type="evidence" value="ECO:0007669"/>
    <property type="project" value="UniProtKB-KW"/>
</dbReference>
<keyword evidence="2 6" id="KW-0808">Transferase</keyword>
<dbReference type="Gene3D" id="3.30.420.40">
    <property type="match status" value="2"/>
</dbReference>
<sequence length="393" mass="42196">MKQRNPGILAINGGSSSIKFAVYENTAALPLRIYGEIVNIGQSGTHLSFNDDGSKPDRTLSLAHTDYAAAVDFLFNWLAKQPEFADVKLVGQRVVHGMQRTEPAWVTASLLDELKGIISFAPQHLPHEIGMMETLALRYPNLPQLACFDTAFHHDMPNVAKWLAIPRRYQALGVQRYGFQGLSYSYLLNALGQLGDPAATQGRVILAYLGSSTSLAAVLNGHSIDTSMGFTPASGVMMSTCSGDLDPGVMTYLAHSEKISIAQFNQMINCESGLLGVSELSPDIRDLLADQATDERAAEAVALYCYQVKKCIGGLAAALGGLDTLVFSGGIGTNEAQIRAGICQGLAFLGIELDYARNSRSAALLSAEQSRVRVRVIAADPTLSIARAVRRCT</sequence>
<dbReference type="GO" id="GO:0006085">
    <property type="term" value="P:acetyl-CoA biosynthetic process"/>
    <property type="evidence" value="ECO:0007669"/>
    <property type="project" value="UniProtKB-UniRule"/>
</dbReference>
<feature type="binding site" evidence="6">
    <location>
        <position position="93"/>
    </location>
    <ligand>
        <name>substrate</name>
    </ligand>
</feature>
<proteinExistence type="inferred from homology"/>
<feature type="binding site" evidence="6">
    <location>
        <begin position="283"/>
        <end position="285"/>
    </location>
    <ligand>
        <name>ATP</name>
        <dbReference type="ChEBI" id="CHEBI:30616"/>
    </ligand>
</feature>
<keyword evidence="5 6" id="KW-0067">ATP-binding</keyword>
<dbReference type="EMBL" id="CP073754">
    <property type="protein sequence ID" value="QWF72408.1"/>
    <property type="molecule type" value="Genomic_DNA"/>
</dbReference>
<accession>A0A975RBH1</accession>